<dbReference type="InterPro" id="IPR051791">
    <property type="entry name" value="Pra-immunoreactive"/>
</dbReference>
<feature type="transmembrane region" description="Helical" evidence="6">
    <location>
        <begin position="131"/>
        <end position="156"/>
    </location>
</feature>
<evidence type="ECO:0000256" key="6">
    <source>
        <dbReference type="SAM" id="Phobius"/>
    </source>
</evidence>
<dbReference type="Pfam" id="PF06271">
    <property type="entry name" value="RDD"/>
    <property type="match status" value="1"/>
</dbReference>
<dbReference type="PANTHER" id="PTHR36115:SF4">
    <property type="entry name" value="MEMBRANE PROTEIN"/>
    <property type="match status" value="1"/>
</dbReference>
<sequence>MNLTCPHCGFSKEIDPARIPSGMTRVICPRCKEPFPRPEAPAESAPDLVEETAVSAAAADAAVLPMEPTRTVPPAPPMTYAESLPKAGFWMRAVASLLDSLLLGLVQFVFSLILGLTAGTMLSGVEPHGEAFVGLMATLFGALVGLTYSVFFTGYCGQTPGKMALRIKVIRTTGEEIGYGRAFVREVPGKFLSSILLGIGYLMVAFDSQKQGLHDRIANTYVIKL</sequence>
<reference evidence="9 10" key="1">
    <citation type="submission" date="2019-07" db="EMBL/GenBank/DDBJ databases">
        <title>Insights of Desulfuromonas acetexigens electromicrobiology.</title>
        <authorList>
            <person name="Katuri K."/>
            <person name="Sapireddy V."/>
            <person name="Shaw D.R."/>
            <person name="Saikaly P."/>
        </authorList>
    </citation>
    <scope>NUCLEOTIDE SEQUENCE [LARGE SCALE GENOMIC DNA]</scope>
    <source>
        <strain evidence="9 10">2873</strain>
    </source>
</reference>
<accession>A0A550J6T1</accession>
<dbReference type="Pfam" id="PF13717">
    <property type="entry name" value="Zn_ribbon_4"/>
    <property type="match status" value="1"/>
</dbReference>
<evidence type="ECO:0000256" key="1">
    <source>
        <dbReference type="ARBA" id="ARBA00004651"/>
    </source>
</evidence>
<keyword evidence="5 6" id="KW-0472">Membrane</keyword>
<keyword evidence="4 6" id="KW-1133">Transmembrane helix</keyword>
<evidence type="ECO:0000259" key="8">
    <source>
        <dbReference type="Pfam" id="PF13717"/>
    </source>
</evidence>
<dbReference type="InterPro" id="IPR011723">
    <property type="entry name" value="Znf/thioredoxin_put"/>
</dbReference>
<dbReference type="AlphaFoldDB" id="A0A550J6T1"/>
<proteinExistence type="predicted"/>
<evidence type="ECO:0000256" key="4">
    <source>
        <dbReference type="ARBA" id="ARBA00022989"/>
    </source>
</evidence>
<feature type="transmembrane region" description="Helical" evidence="6">
    <location>
        <begin position="101"/>
        <end position="125"/>
    </location>
</feature>
<evidence type="ECO:0000313" key="10">
    <source>
        <dbReference type="Proteomes" id="UP000317155"/>
    </source>
</evidence>
<organism evidence="9 10">
    <name type="scientific">Trichloromonas acetexigens</name>
    <dbReference type="NCBI Taxonomy" id="38815"/>
    <lineage>
        <taxon>Bacteria</taxon>
        <taxon>Pseudomonadati</taxon>
        <taxon>Thermodesulfobacteriota</taxon>
        <taxon>Desulfuromonadia</taxon>
        <taxon>Desulfuromonadales</taxon>
        <taxon>Trichloromonadaceae</taxon>
        <taxon>Trichloromonas</taxon>
    </lineage>
</organism>
<evidence type="ECO:0000259" key="7">
    <source>
        <dbReference type="Pfam" id="PF06271"/>
    </source>
</evidence>
<keyword evidence="2" id="KW-1003">Cell membrane</keyword>
<comment type="caution">
    <text evidence="9">The sequence shown here is derived from an EMBL/GenBank/DDBJ whole genome shotgun (WGS) entry which is preliminary data.</text>
</comment>
<protein>
    <submittedName>
        <fullName evidence="9">Uncharacterized protein</fullName>
    </submittedName>
</protein>
<dbReference type="InterPro" id="IPR010432">
    <property type="entry name" value="RDD"/>
</dbReference>
<dbReference type="OrthoDB" id="9787732at2"/>
<feature type="domain" description="RDD" evidence="7">
    <location>
        <begin position="87"/>
        <end position="219"/>
    </location>
</feature>
<keyword evidence="10" id="KW-1185">Reference proteome</keyword>
<dbReference type="PANTHER" id="PTHR36115">
    <property type="entry name" value="PROLINE-RICH ANTIGEN HOMOLOG-RELATED"/>
    <property type="match status" value="1"/>
</dbReference>
<evidence type="ECO:0000256" key="2">
    <source>
        <dbReference type="ARBA" id="ARBA00022475"/>
    </source>
</evidence>
<evidence type="ECO:0000256" key="3">
    <source>
        <dbReference type="ARBA" id="ARBA00022692"/>
    </source>
</evidence>
<feature type="domain" description="Zinc finger/thioredoxin putative" evidence="8">
    <location>
        <begin position="1"/>
        <end position="35"/>
    </location>
</feature>
<dbReference type="Proteomes" id="UP000317155">
    <property type="component" value="Unassembled WGS sequence"/>
</dbReference>
<dbReference type="GO" id="GO:0005886">
    <property type="term" value="C:plasma membrane"/>
    <property type="evidence" value="ECO:0007669"/>
    <property type="project" value="UniProtKB-SubCell"/>
</dbReference>
<gene>
    <name evidence="9" type="ORF">FL622_15250</name>
</gene>
<name>A0A550J6T1_9BACT</name>
<keyword evidence="3 6" id="KW-0812">Transmembrane</keyword>
<evidence type="ECO:0000256" key="5">
    <source>
        <dbReference type="ARBA" id="ARBA00023136"/>
    </source>
</evidence>
<comment type="subcellular location">
    <subcellularLocation>
        <location evidence="1">Cell membrane</location>
        <topology evidence="1">Multi-pass membrane protein</topology>
    </subcellularLocation>
</comment>
<dbReference type="EMBL" id="VJVV01000014">
    <property type="protein sequence ID" value="TRO78823.1"/>
    <property type="molecule type" value="Genomic_DNA"/>
</dbReference>
<dbReference type="RefSeq" id="WP_092054520.1">
    <property type="nucleotide sequence ID" value="NZ_FOJJ01000006.1"/>
</dbReference>
<evidence type="ECO:0000313" key="9">
    <source>
        <dbReference type="EMBL" id="TRO78823.1"/>
    </source>
</evidence>